<comment type="function">
    <text evidence="6">Specifically methylates the N4 position of cytidine in position 1402 (C1402) of 16S rRNA.</text>
</comment>
<reference evidence="7 8" key="1">
    <citation type="submission" date="2019-10" db="EMBL/GenBank/DDBJ databases">
        <title>Cardiobacteriales fam. a chemoheterotrophic member of the order Cardiobacteriales, and proposal of Cardiobacteriales fam. nov.</title>
        <authorList>
            <person name="Wang C."/>
        </authorList>
    </citation>
    <scope>NUCLEOTIDE SEQUENCE [LARGE SCALE GENOMIC DNA]</scope>
    <source>
        <strain evidence="7 8">ML27</strain>
    </source>
</reference>
<evidence type="ECO:0000256" key="6">
    <source>
        <dbReference type="HAMAP-Rule" id="MF_01007"/>
    </source>
</evidence>
<dbReference type="NCBIfam" id="TIGR00006">
    <property type="entry name" value="16S rRNA (cytosine(1402)-N(4))-methyltransferase RsmH"/>
    <property type="match status" value="1"/>
</dbReference>
<dbReference type="EMBL" id="WHNW01000005">
    <property type="protein sequence ID" value="MPV86265.1"/>
    <property type="molecule type" value="Genomic_DNA"/>
</dbReference>
<protein>
    <recommendedName>
        <fullName evidence="6">Ribosomal RNA small subunit methyltransferase H</fullName>
        <ecNumber evidence="6">2.1.1.199</ecNumber>
    </recommendedName>
    <alternativeName>
        <fullName evidence="6">16S rRNA m(4)C1402 methyltransferase</fullName>
    </alternativeName>
    <alternativeName>
        <fullName evidence="6">rRNA (cytosine-N(4)-)-methyltransferase RsmH</fullName>
    </alternativeName>
</protein>
<proteinExistence type="inferred from homology"/>
<evidence type="ECO:0000256" key="5">
    <source>
        <dbReference type="ARBA" id="ARBA00022691"/>
    </source>
</evidence>
<feature type="binding site" evidence="6">
    <location>
        <position position="52"/>
    </location>
    <ligand>
        <name>S-adenosyl-L-methionine</name>
        <dbReference type="ChEBI" id="CHEBI:59789"/>
    </ligand>
</feature>
<feature type="binding site" evidence="6">
    <location>
        <position position="104"/>
    </location>
    <ligand>
        <name>S-adenosyl-L-methionine</name>
        <dbReference type="ChEBI" id="CHEBI:59789"/>
    </ligand>
</feature>
<comment type="similarity">
    <text evidence="1 6">Belongs to the methyltransferase superfamily. RsmH family.</text>
</comment>
<dbReference type="HAMAP" id="MF_01007">
    <property type="entry name" value="16SrRNA_methyltr_H"/>
    <property type="match status" value="1"/>
</dbReference>
<dbReference type="Pfam" id="PF01795">
    <property type="entry name" value="Methyltransf_5"/>
    <property type="match status" value="1"/>
</dbReference>
<evidence type="ECO:0000256" key="3">
    <source>
        <dbReference type="ARBA" id="ARBA00022603"/>
    </source>
</evidence>
<dbReference type="GO" id="GO:0005737">
    <property type="term" value="C:cytoplasm"/>
    <property type="evidence" value="ECO:0007669"/>
    <property type="project" value="UniProtKB-SubCell"/>
</dbReference>
<dbReference type="InterPro" id="IPR002903">
    <property type="entry name" value="RsmH"/>
</dbReference>
<dbReference type="PANTHER" id="PTHR11265:SF0">
    <property type="entry name" value="12S RRNA N4-METHYLCYTIDINE METHYLTRANSFERASE"/>
    <property type="match status" value="1"/>
</dbReference>
<dbReference type="GO" id="GO:0071424">
    <property type="term" value="F:rRNA (cytosine-N4-)-methyltransferase activity"/>
    <property type="evidence" value="ECO:0007669"/>
    <property type="project" value="UniProtKB-UniRule"/>
</dbReference>
<name>A0A6N7EXE7_9GAMM</name>
<keyword evidence="5 6" id="KW-0949">S-adenosyl-L-methionine</keyword>
<dbReference type="Gene3D" id="3.40.50.150">
    <property type="entry name" value="Vaccinia Virus protein VP39"/>
    <property type="match status" value="1"/>
</dbReference>
<dbReference type="RefSeq" id="WP_152810264.1">
    <property type="nucleotide sequence ID" value="NZ_WHNW01000005.1"/>
</dbReference>
<evidence type="ECO:0000313" key="7">
    <source>
        <dbReference type="EMBL" id="MPV86265.1"/>
    </source>
</evidence>
<feature type="binding site" evidence="6">
    <location>
        <begin position="32"/>
        <end position="34"/>
    </location>
    <ligand>
        <name>S-adenosyl-L-methionine</name>
        <dbReference type="ChEBI" id="CHEBI:59789"/>
    </ligand>
</feature>
<dbReference type="EC" id="2.1.1.199" evidence="6"/>
<dbReference type="Gene3D" id="1.10.150.170">
    <property type="entry name" value="Putative methyltransferase TM0872, insert domain"/>
    <property type="match status" value="1"/>
</dbReference>
<dbReference type="PANTHER" id="PTHR11265">
    <property type="entry name" value="S-ADENOSYL-METHYLTRANSFERASE MRAW"/>
    <property type="match status" value="1"/>
</dbReference>
<dbReference type="InParanoid" id="A0A6N7EXE7"/>
<gene>
    <name evidence="6 7" type="primary">rsmH</name>
    <name evidence="7" type="ORF">GCU85_05920</name>
</gene>
<dbReference type="InterPro" id="IPR029063">
    <property type="entry name" value="SAM-dependent_MTases_sf"/>
</dbReference>
<dbReference type="FunCoup" id="A0A6N7EXE7">
    <property type="interactions" value="522"/>
</dbReference>
<dbReference type="PIRSF" id="PIRSF004486">
    <property type="entry name" value="MraW"/>
    <property type="match status" value="1"/>
</dbReference>
<feature type="binding site" evidence="6">
    <location>
        <position position="76"/>
    </location>
    <ligand>
        <name>S-adenosyl-L-methionine</name>
        <dbReference type="ChEBI" id="CHEBI:59789"/>
    </ligand>
</feature>
<keyword evidence="6" id="KW-0963">Cytoplasm</keyword>
<comment type="caution">
    <text evidence="7">The sequence shown here is derived from an EMBL/GenBank/DDBJ whole genome shotgun (WGS) entry which is preliminary data.</text>
</comment>
<dbReference type="InterPro" id="IPR023397">
    <property type="entry name" value="SAM-dep_MeTrfase_MraW_recog"/>
</dbReference>
<dbReference type="Proteomes" id="UP000471298">
    <property type="component" value="Unassembled WGS sequence"/>
</dbReference>
<accession>A0A6N7EXE7</accession>
<keyword evidence="8" id="KW-1185">Reference proteome</keyword>
<dbReference type="SUPFAM" id="SSF81799">
    <property type="entry name" value="Putative methyltransferase TM0872, insert domain"/>
    <property type="match status" value="1"/>
</dbReference>
<sequence length="305" mass="33331">MSEHVSVLLDASLTALAIQPDGVYLDATFGRGGHSQGILSQLGQEGKLYAVDRDPAAIKTATKITDTRFCFASGNFSEFMTLFPGLGKNSLDGVLLDLGVSSPQLDEASRGFSFTRDGELDMRMNPETGITAKEFVNNATYGDLANVIACMGEERFAKQIAKKIIKARTSSLIATTTQLAEIVKSAIPVRFHTPGRHPATRTFQAIRIYVNRELEELEAVLHQAYLALKKGGRLVVIAFHSLEDKAVKQFVKSLAGNELPPEIPVFSSAEFNKVRLIGRPVRPSEAEIAQNPRARSSIMRVIEKL</sequence>
<dbReference type="AlphaFoldDB" id="A0A6N7EXE7"/>
<evidence type="ECO:0000256" key="4">
    <source>
        <dbReference type="ARBA" id="ARBA00022679"/>
    </source>
</evidence>
<dbReference type="GO" id="GO:0070475">
    <property type="term" value="P:rRNA base methylation"/>
    <property type="evidence" value="ECO:0007669"/>
    <property type="project" value="UniProtKB-UniRule"/>
</dbReference>
<comment type="subcellular location">
    <subcellularLocation>
        <location evidence="6">Cytoplasm</location>
    </subcellularLocation>
</comment>
<evidence type="ECO:0000256" key="1">
    <source>
        <dbReference type="ARBA" id="ARBA00010396"/>
    </source>
</evidence>
<comment type="catalytic activity">
    <reaction evidence="6">
        <text>cytidine(1402) in 16S rRNA + S-adenosyl-L-methionine = N(4)-methylcytidine(1402) in 16S rRNA + S-adenosyl-L-homocysteine + H(+)</text>
        <dbReference type="Rhea" id="RHEA:42928"/>
        <dbReference type="Rhea" id="RHEA-COMP:10286"/>
        <dbReference type="Rhea" id="RHEA-COMP:10287"/>
        <dbReference type="ChEBI" id="CHEBI:15378"/>
        <dbReference type="ChEBI" id="CHEBI:57856"/>
        <dbReference type="ChEBI" id="CHEBI:59789"/>
        <dbReference type="ChEBI" id="CHEBI:74506"/>
        <dbReference type="ChEBI" id="CHEBI:82748"/>
        <dbReference type="EC" id="2.1.1.199"/>
    </reaction>
</comment>
<feature type="binding site" evidence="6">
    <location>
        <position position="97"/>
    </location>
    <ligand>
        <name>S-adenosyl-L-methionine</name>
        <dbReference type="ChEBI" id="CHEBI:59789"/>
    </ligand>
</feature>
<keyword evidence="4 6" id="KW-0808">Transferase</keyword>
<evidence type="ECO:0000313" key="8">
    <source>
        <dbReference type="Proteomes" id="UP000471298"/>
    </source>
</evidence>
<evidence type="ECO:0000256" key="2">
    <source>
        <dbReference type="ARBA" id="ARBA00022552"/>
    </source>
</evidence>
<organism evidence="7 8">
    <name type="scientific">Ostreibacterium oceani</name>
    <dbReference type="NCBI Taxonomy" id="2654998"/>
    <lineage>
        <taxon>Bacteria</taxon>
        <taxon>Pseudomonadati</taxon>
        <taxon>Pseudomonadota</taxon>
        <taxon>Gammaproteobacteria</taxon>
        <taxon>Cardiobacteriales</taxon>
        <taxon>Ostreibacteriaceae</taxon>
        <taxon>Ostreibacterium</taxon>
    </lineage>
</organism>
<keyword evidence="2 6" id="KW-0698">rRNA processing</keyword>
<keyword evidence="3 6" id="KW-0489">Methyltransferase</keyword>
<dbReference type="SUPFAM" id="SSF53335">
    <property type="entry name" value="S-adenosyl-L-methionine-dependent methyltransferases"/>
    <property type="match status" value="1"/>
</dbReference>